<evidence type="ECO:0008006" key="7">
    <source>
        <dbReference type="Google" id="ProtNLM"/>
    </source>
</evidence>
<dbReference type="Proteomes" id="UP000054099">
    <property type="component" value="Unassembled WGS sequence"/>
</dbReference>
<dbReference type="GO" id="GO:0016881">
    <property type="term" value="F:acid-amino acid ligase activity"/>
    <property type="evidence" value="ECO:0007669"/>
    <property type="project" value="UniProtKB-ARBA"/>
</dbReference>
<dbReference type="InterPro" id="IPR022770">
    <property type="entry name" value="IucA/IucC-like_C"/>
</dbReference>
<evidence type="ECO:0000313" key="6">
    <source>
        <dbReference type="Proteomes" id="UP000054099"/>
    </source>
</evidence>
<dbReference type="InterPro" id="IPR007310">
    <property type="entry name" value="Aerobactin_biosyn_IucA/IucC_N"/>
</dbReference>
<feature type="domain" description="Aerobactin siderophore biosynthesis IucA/IucC N-terminal" evidence="3">
    <location>
        <begin position="137"/>
        <end position="371"/>
    </location>
</feature>
<dbReference type="OrthoDB" id="2989563at2"/>
<dbReference type="EMBL" id="LNQN01000001">
    <property type="protein sequence ID" value="KSU84647.1"/>
    <property type="molecule type" value="Genomic_DNA"/>
</dbReference>
<dbReference type="GO" id="GO:0019290">
    <property type="term" value="P:siderophore biosynthetic process"/>
    <property type="evidence" value="ECO:0007669"/>
    <property type="project" value="InterPro"/>
</dbReference>
<dbReference type="Pfam" id="PF04183">
    <property type="entry name" value="IucA_IucC"/>
    <property type="match status" value="1"/>
</dbReference>
<dbReference type="Pfam" id="PF06276">
    <property type="entry name" value="FhuF"/>
    <property type="match status" value="1"/>
</dbReference>
<evidence type="ECO:0000313" key="5">
    <source>
        <dbReference type="EMBL" id="KSU84647.1"/>
    </source>
</evidence>
<dbReference type="RefSeq" id="WP_061968516.1">
    <property type="nucleotide sequence ID" value="NZ_FMAV01000001.1"/>
</dbReference>
<dbReference type="PANTHER" id="PTHR34384:SF5">
    <property type="entry name" value="L-2,3-DIAMINOPROPANOATE--CITRATE LIGASE"/>
    <property type="match status" value="1"/>
</dbReference>
<comment type="similarity">
    <text evidence="2">Belongs to the IucA/IucC family.</text>
</comment>
<evidence type="ECO:0000259" key="3">
    <source>
        <dbReference type="Pfam" id="PF04183"/>
    </source>
</evidence>
<gene>
    <name evidence="5" type="ORF">AS030_03675</name>
</gene>
<comment type="pathway">
    <text evidence="1">Siderophore biosynthesis.</text>
</comment>
<protein>
    <recommendedName>
        <fullName evidence="7">IucA/IucC family siderophore biosynthesis protein</fullName>
    </recommendedName>
</protein>
<feature type="domain" description="Aerobactin siderophore biosynthesis IucA/IucC-like C-terminal" evidence="4">
    <location>
        <begin position="402"/>
        <end position="560"/>
    </location>
</feature>
<keyword evidence="6" id="KW-1185">Reference proteome</keyword>
<evidence type="ECO:0000256" key="1">
    <source>
        <dbReference type="ARBA" id="ARBA00004924"/>
    </source>
</evidence>
<dbReference type="PANTHER" id="PTHR34384">
    <property type="entry name" value="L-2,3-DIAMINOPROPANOATE--CITRATE LIGASE"/>
    <property type="match status" value="1"/>
</dbReference>
<evidence type="ECO:0000259" key="4">
    <source>
        <dbReference type="Pfam" id="PF06276"/>
    </source>
</evidence>
<dbReference type="AlphaFoldDB" id="A0A0V8JBT3"/>
<organism evidence="5 6">
    <name type="scientific">Fictibacillus enclensis</name>
    <dbReference type="NCBI Taxonomy" id="1017270"/>
    <lineage>
        <taxon>Bacteria</taxon>
        <taxon>Bacillati</taxon>
        <taxon>Bacillota</taxon>
        <taxon>Bacilli</taxon>
        <taxon>Bacillales</taxon>
        <taxon>Fictibacillaceae</taxon>
        <taxon>Fictibacillus</taxon>
    </lineage>
</organism>
<sequence length="587" mass="66707">MVNSKQLAEQATIQSFLNCYLRETGDSNEKKAGMIWISTLENQNIEVLIPVKYWSPTGRHLFSFPIMYQSKGGGKPVPADYLSLVSLLAKELLLRQGREDAGDELVLRVILSCKNMKETIQQRFADAGKLTEEEFMFIEAEQSLLLGHLLHPTPKSKQGMLPGEEMIYSPEFKGEFPLYYFKIHRSLVLQDSTLSHSAVELVRRMLLDDPAVPHEFVVEHCMDEDFHLVPSHPLQARELVVQPAVRKLIEQGKIVDVGCTGSPFTPTSSLRTVYRRNFKYMFKFSVPVKITNSLRANKPKELERGVEISRLLHTELGTELENRYPGFLIVEDPAYLSVRAGEEESGFEVVIRENPFYQNERNASLIAGLCQDHPYGRKNRLFSIIQSIAQKENRTTEEVSTDWFETYLALSLEPMLWLYKQYGLALEAHQQNSIVQLSDNGYPAAFYYRDNQGYYYAESKAHKLKQLLPGLNRKSETICSDATAEERFRYYLIFNHLFGLINGFGTAGLADETALLDILRKSLARHKENGAGQLVQSLLNEPVLPCKANLLTRLHDKDELVGTLEEQSVYVNVINPIAQKAGVTYGV</sequence>
<comment type="caution">
    <text evidence="5">The sequence shown here is derived from an EMBL/GenBank/DDBJ whole genome shotgun (WGS) entry which is preliminary data.</text>
</comment>
<dbReference type="Gene3D" id="1.10.510.40">
    <property type="match status" value="1"/>
</dbReference>
<dbReference type="InterPro" id="IPR037455">
    <property type="entry name" value="LucA/IucC-like"/>
</dbReference>
<name>A0A0V8JBT3_9BACL</name>
<accession>A0A0V8JBT3</accession>
<proteinExistence type="inferred from homology"/>
<reference evidence="5 6" key="1">
    <citation type="journal article" date="2014" name="Antonie Van Leeuwenhoek">
        <title>Fictibacillus enclensis sp. nov., isolated from marine sediment.</title>
        <authorList>
            <person name="Dastager S.G."/>
            <person name="Mawlankar R."/>
            <person name="Srinivasan K."/>
            <person name="Tang S.K."/>
            <person name="Lee J.C."/>
            <person name="Ramana V.V."/>
            <person name="Shouche Y.S."/>
        </authorList>
    </citation>
    <scope>NUCLEOTIDE SEQUENCE [LARGE SCALE GENOMIC DNA]</scope>
    <source>
        <strain evidence="5 6">NIO-1003</strain>
    </source>
</reference>
<evidence type="ECO:0000256" key="2">
    <source>
        <dbReference type="ARBA" id="ARBA00007832"/>
    </source>
</evidence>